<organism evidence="10 11">
    <name type="scientific">Propionigenium maris DSM 9537</name>
    <dbReference type="NCBI Taxonomy" id="1123000"/>
    <lineage>
        <taxon>Bacteria</taxon>
        <taxon>Fusobacteriati</taxon>
        <taxon>Fusobacteriota</taxon>
        <taxon>Fusobacteriia</taxon>
        <taxon>Fusobacteriales</taxon>
        <taxon>Fusobacteriaceae</taxon>
        <taxon>Propionigenium</taxon>
    </lineage>
</organism>
<gene>
    <name evidence="10" type="ORF">PM10SUCC1_06970</name>
</gene>
<dbReference type="InterPro" id="IPR001789">
    <property type="entry name" value="Sig_transdc_resp-reg_receiver"/>
</dbReference>
<evidence type="ECO:0000256" key="3">
    <source>
        <dbReference type="ARBA" id="ARBA00023015"/>
    </source>
</evidence>
<dbReference type="PANTHER" id="PTHR48111:SF22">
    <property type="entry name" value="REGULATOR OF RPOS"/>
    <property type="match status" value="1"/>
</dbReference>
<dbReference type="InterPro" id="IPR011006">
    <property type="entry name" value="CheY-like_superfamily"/>
</dbReference>
<reference evidence="10" key="1">
    <citation type="submission" date="2022-12" db="EMBL/GenBank/DDBJ databases">
        <title>Reference genome sequencing for broad-spectrum identification of bacterial and archaeal isolates by mass spectrometry.</title>
        <authorList>
            <person name="Sekiguchi Y."/>
            <person name="Tourlousse D.M."/>
        </authorList>
    </citation>
    <scope>NUCLEOTIDE SEQUENCE</scope>
    <source>
        <strain evidence="10">10succ1</strain>
    </source>
</reference>
<dbReference type="Gene3D" id="6.10.250.690">
    <property type="match status" value="1"/>
</dbReference>
<dbReference type="RefSeq" id="WP_281833496.1">
    <property type="nucleotide sequence ID" value="NZ_BSDY01000003.1"/>
</dbReference>
<dbReference type="FunFam" id="3.40.50.2300:FF:000001">
    <property type="entry name" value="DNA-binding response regulator PhoB"/>
    <property type="match status" value="1"/>
</dbReference>
<comment type="caution">
    <text evidence="10">The sequence shown here is derived from an EMBL/GenBank/DDBJ whole genome shotgun (WGS) entry which is preliminary data.</text>
</comment>
<dbReference type="Pfam" id="PF00072">
    <property type="entry name" value="Response_reg"/>
    <property type="match status" value="1"/>
</dbReference>
<dbReference type="GO" id="GO:0000156">
    <property type="term" value="F:phosphorelay response regulator activity"/>
    <property type="evidence" value="ECO:0007669"/>
    <property type="project" value="TreeGrafter"/>
</dbReference>
<keyword evidence="4 7" id="KW-0238">DNA-binding</keyword>
<dbReference type="SMART" id="SM00448">
    <property type="entry name" value="REC"/>
    <property type="match status" value="1"/>
</dbReference>
<evidence type="ECO:0000256" key="5">
    <source>
        <dbReference type="ARBA" id="ARBA00023163"/>
    </source>
</evidence>
<dbReference type="SMART" id="SM00862">
    <property type="entry name" value="Trans_reg_C"/>
    <property type="match status" value="1"/>
</dbReference>
<feature type="domain" description="Response regulatory" evidence="8">
    <location>
        <begin position="4"/>
        <end position="117"/>
    </location>
</feature>
<dbReference type="EMBL" id="BSDY01000003">
    <property type="protein sequence ID" value="GLI55182.1"/>
    <property type="molecule type" value="Genomic_DNA"/>
</dbReference>
<dbReference type="Proteomes" id="UP001144471">
    <property type="component" value="Unassembled WGS sequence"/>
</dbReference>
<proteinExistence type="predicted"/>
<dbReference type="InterPro" id="IPR039420">
    <property type="entry name" value="WalR-like"/>
</dbReference>
<dbReference type="PROSITE" id="PS51755">
    <property type="entry name" value="OMPR_PHOB"/>
    <property type="match status" value="1"/>
</dbReference>
<protein>
    <submittedName>
        <fullName evidence="10">DNA-binding response regulator</fullName>
    </submittedName>
</protein>
<feature type="domain" description="OmpR/PhoB-type" evidence="9">
    <location>
        <begin position="125"/>
        <end position="223"/>
    </location>
</feature>
<evidence type="ECO:0000313" key="10">
    <source>
        <dbReference type="EMBL" id="GLI55182.1"/>
    </source>
</evidence>
<keyword evidence="5" id="KW-0804">Transcription</keyword>
<dbReference type="GO" id="GO:0032993">
    <property type="term" value="C:protein-DNA complex"/>
    <property type="evidence" value="ECO:0007669"/>
    <property type="project" value="TreeGrafter"/>
</dbReference>
<sequence length="223" mass="25601">MEDKILIVEDDRNISNILKLQLERQGYEVTCAFDGLEGIKMAKKHKPHLILLDWMLPQISGTEVCKILKKVMDAPIIFLTSKAREGDIIEGLEVGGDDYITKPFKFEIVHARIRANLRKYSGSKIGKLKFKEISIDISSNIAYYEDNPMELTKLEYLLLTLLLSNPKSILSKNRIIHELWGDFEDDHTKGNNLEVVINSLRKKLSSDKKKYIKTHRGRGYGLI</sequence>
<evidence type="ECO:0000313" key="11">
    <source>
        <dbReference type="Proteomes" id="UP001144471"/>
    </source>
</evidence>
<keyword evidence="2" id="KW-0902">Two-component regulatory system</keyword>
<evidence type="ECO:0000256" key="6">
    <source>
        <dbReference type="PROSITE-ProRule" id="PRU00169"/>
    </source>
</evidence>
<dbReference type="AlphaFoldDB" id="A0A9W6GKA2"/>
<dbReference type="InterPro" id="IPR001867">
    <property type="entry name" value="OmpR/PhoB-type_DNA-bd"/>
</dbReference>
<keyword evidence="11" id="KW-1185">Reference proteome</keyword>
<dbReference type="GO" id="GO:0006355">
    <property type="term" value="P:regulation of DNA-templated transcription"/>
    <property type="evidence" value="ECO:0007669"/>
    <property type="project" value="InterPro"/>
</dbReference>
<dbReference type="GO" id="GO:0005829">
    <property type="term" value="C:cytosol"/>
    <property type="evidence" value="ECO:0007669"/>
    <property type="project" value="TreeGrafter"/>
</dbReference>
<dbReference type="SUPFAM" id="SSF52172">
    <property type="entry name" value="CheY-like"/>
    <property type="match status" value="1"/>
</dbReference>
<evidence type="ECO:0000256" key="7">
    <source>
        <dbReference type="PROSITE-ProRule" id="PRU01091"/>
    </source>
</evidence>
<evidence type="ECO:0000256" key="2">
    <source>
        <dbReference type="ARBA" id="ARBA00023012"/>
    </source>
</evidence>
<dbReference type="CDD" id="cd17574">
    <property type="entry name" value="REC_OmpR"/>
    <property type="match status" value="1"/>
</dbReference>
<dbReference type="Gene3D" id="1.10.10.10">
    <property type="entry name" value="Winged helix-like DNA-binding domain superfamily/Winged helix DNA-binding domain"/>
    <property type="match status" value="1"/>
</dbReference>
<dbReference type="InterPro" id="IPR036388">
    <property type="entry name" value="WH-like_DNA-bd_sf"/>
</dbReference>
<evidence type="ECO:0000259" key="8">
    <source>
        <dbReference type="PROSITE" id="PS50110"/>
    </source>
</evidence>
<dbReference type="Pfam" id="PF00486">
    <property type="entry name" value="Trans_reg_C"/>
    <property type="match status" value="1"/>
</dbReference>
<keyword evidence="1 6" id="KW-0597">Phosphoprotein</keyword>
<accession>A0A9W6GKA2</accession>
<feature type="DNA-binding region" description="OmpR/PhoB-type" evidence="7">
    <location>
        <begin position="125"/>
        <end position="223"/>
    </location>
</feature>
<feature type="modified residue" description="4-aspartylphosphate" evidence="6">
    <location>
        <position position="53"/>
    </location>
</feature>
<evidence type="ECO:0000256" key="4">
    <source>
        <dbReference type="ARBA" id="ARBA00023125"/>
    </source>
</evidence>
<dbReference type="PANTHER" id="PTHR48111">
    <property type="entry name" value="REGULATOR OF RPOS"/>
    <property type="match status" value="1"/>
</dbReference>
<dbReference type="GO" id="GO:0000976">
    <property type="term" value="F:transcription cis-regulatory region binding"/>
    <property type="evidence" value="ECO:0007669"/>
    <property type="project" value="TreeGrafter"/>
</dbReference>
<name>A0A9W6GKA2_9FUSO</name>
<evidence type="ECO:0000256" key="1">
    <source>
        <dbReference type="ARBA" id="ARBA00022553"/>
    </source>
</evidence>
<dbReference type="PROSITE" id="PS50110">
    <property type="entry name" value="RESPONSE_REGULATORY"/>
    <property type="match status" value="1"/>
</dbReference>
<dbReference type="Gene3D" id="3.40.50.2300">
    <property type="match status" value="1"/>
</dbReference>
<evidence type="ECO:0000259" key="9">
    <source>
        <dbReference type="PROSITE" id="PS51755"/>
    </source>
</evidence>
<keyword evidence="3" id="KW-0805">Transcription regulation</keyword>